<keyword evidence="2" id="KW-1185">Reference proteome</keyword>
<dbReference type="InterPro" id="IPR036157">
    <property type="entry name" value="dUTPase-like_sf"/>
</dbReference>
<dbReference type="Proteomes" id="UP000192758">
    <property type="component" value="Unassembled WGS sequence"/>
</dbReference>
<dbReference type="SMR" id="A0A1W0E635"/>
<organism evidence="1 2">
    <name type="scientific">Ecytonucleospora hepatopenaei</name>
    <dbReference type="NCBI Taxonomy" id="646526"/>
    <lineage>
        <taxon>Eukaryota</taxon>
        <taxon>Fungi</taxon>
        <taxon>Fungi incertae sedis</taxon>
        <taxon>Microsporidia</taxon>
        <taxon>Enterocytozoonidae</taxon>
        <taxon>Ecytonucleospora</taxon>
    </lineage>
</organism>
<dbReference type="EMBL" id="MNPJ01000017">
    <property type="protein sequence ID" value="OQS54710.1"/>
    <property type="molecule type" value="Genomic_DNA"/>
</dbReference>
<sequence length="143" mass="16191">MDTENNFYRVFLEDELSLGIKNTRPYSHLYYNNSGTIRSNSSSVISTGIEKIVSEDKNAIFFILGESPEETNGYVETKPQIVGQDEKINVQQTNHFHVNKIYKKDDFLGRMVALSCFTGDFEIVDSINDTQRGMKGYGSTGLK</sequence>
<dbReference type="SUPFAM" id="SSF51283">
    <property type="entry name" value="dUTPase-like"/>
    <property type="match status" value="1"/>
</dbReference>
<name>A0A1W0E635_9MICR</name>
<reference evidence="1 2" key="1">
    <citation type="journal article" date="2017" name="Environ. Microbiol.">
        <title>Decay of the glycolytic pathway and adaptation to intranuclear parasitism within Enterocytozoonidae microsporidia.</title>
        <authorList>
            <person name="Wiredu Boakye D."/>
            <person name="Jaroenlak P."/>
            <person name="Prachumwat A."/>
            <person name="Williams T.A."/>
            <person name="Bateman K.S."/>
            <person name="Itsathitphaisarn O."/>
            <person name="Sritunyalucksana K."/>
            <person name="Paszkiewicz K.H."/>
            <person name="Moore K.A."/>
            <person name="Stentiford G.D."/>
            <person name="Williams B.A."/>
        </authorList>
    </citation>
    <scope>NUCLEOTIDE SEQUENCE [LARGE SCALE GENOMIC DNA]</scope>
    <source>
        <strain evidence="1 2">TH1</strain>
    </source>
</reference>
<dbReference type="VEuPathDB" id="MicrosporidiaDB:EHP00_990"/>
<evidence type="ECO:0000313" key="1">
    <source>
        <dbReference type="EMBL" id="OQS54710.1"/>
    </source>
</evidence>
<proteinExistence type="predicted"/>
<dbReference type="AlphaFoldDB" id="A0A1W0E635"/>
<dbReference type="OrthoDB" id="10261072at2759"/>
<gene>
    <name evidence="1" type="ORF">EHP00_990</name>
</gene>
<protein>
    <submittedName>
        <fullName evidence="1">Uncharacterized protein</fullName>
    </submittedName>
</protein>
<evidence type="ECO:0000313" key="2">
    <source>
        <dbReference type="Proteomes" id="UP000192758"/>
    </source>
</evidence>
<comment type="caution">
    <text evidence="1">The sequence shown here is derived from an EMBL/GenBank/DDBJ whole genome shotgun (WGS) entry which is preliminary data.</text>
</comment>
<accession>A0A1W0E635</accession>
<dbReference type="Gene3D" id="2.70.40.10">
    <property type="match status" value="1"/>
</dbReference>